<dbReference type="InterPro" id="IPR000182">
    <property type="entry name" value="GNAT_dom"/>
</dbReference>
<reference evidence="2" key="1">
    <citation type="submission" date="2022-06" db="EMBL/GenBank/DDBJ databases">
        <title>A novel DMS-producing enzyme.</title>
        <authorList>
            <person name="Zhang Y."/>
        </authorList>
    </citation>
    <scope>NUCLEOTIDE SEQUENCE</scope>
    <source>
        <strain evidence="2">H10-59</strain>
    </source>
</reference>
<organism evidence="2">
    <name type="scientific">Halomonas sp. H10-59</name>
    <dbReference type="NCBI Taxonomy" id="2950874"/>
    <lineage>
        <taxon>Bacteria</taxon>
        <taxon>Pseudomonadati</taxon>
        <taxon>Pseudomonadota</taxon>
        <taxon>Gammaproteobacteria</taxon>
        <taxon>Oceanospirillales</taxon>
        <taxon>Halomonadaceae</taxon>
        <taxon>Halomonas</taxon>
    </lineage>
</organism>
<dbReference type="EMBL" id="CP098828">
    <property type="protein sequence ID" value="XBO77051.1"/>
    <property type="molecule type" value="Genomic_DNA"/>
</dbReference>
<feature type="domain" description="N-acetyltransferase" evidence="1">
    <location>
        <begin position="1"/>
        <end position="152"/>
    </location>
</feature>
<dbReference type="InterPro" id="IPR016181">
    <property type="entry name" value="Acyl_CoA_acyltransferase"/>
</dbReference>
<dbReference type="SUPFAM" id="SSF55729">
    <property type="entry name" value="Acyl-CoA N-acyltransferases (Nat)"/>
    <property type="match status" value="1"/>
</dbReference>
<dbReference type="CDD" id="cd04301">
    <property type="entry name" value="NAT_SF"/>
    <property type="match status" value="1"/>
</dbReference>
<gene>
    <name evidence="2" type="ORF">NFG57_09945</name>
</gene>
<dbReference type="AlphaFoldDB" id="A0AAU7KZ19"/>
<evidence type="ECO:0000259" key="1">
    <source>
        <dbReference type="PROSITE" id="PS51186"/>
    </source>
</evidence>
<dbReference type="GO" id="GO:0016747">
    <property type="term" value="F:acyltransferase activity, transferring groups other than amino-acyl groups"/>
    <property type="evidence" value="ECO:0007669"/>
    <property type="project" value="InterPro"/>
</dbReference>
<sequence>MIVREEAPRDHDVIEALILAAFDDHPQHAPGAGPTEHLIVRALRASERLTLSLVAADQGMIVGHLCLSPVLIDGEATAWFGLGPVAVAPACQRKGIGARLIREGLGRMQEQGAAGVVVLGEPEYYGRFGFSRHPGLWLAQVPAEFFLALPLDDRGSMPTGEVTYDPAFSS</sequence>
<name>A0AAU7KZ19_9GAMM</name>
<dbReference type="RefSeq" id="WP_348816112.1">
    <property type="nucleotide sequence ID" value="NZ_CP098828.1"/>
</dbReference>
<evidence type="ECO:0000313" key="2">
    <source>
        <dbReference type="EMBL" id="XBO77051.1"/>
    </source>
</evidence>
<dbReference type="Pfam" id="PF13527">
    <property type="entry name" value="Acetyltransf_9"/>
    <property type="match status" value="1"/>
</dbReference>
<dbReference type="Gene3D" id="3.40.630.30">
    <property type="match status" value="1"/>
</dbReference>
<accession>A0AAU7KZ19</accession>
<dbReference type="PROSITE" id="PS51186">
    <property type="entry name" value="GNAT"/>
    <property type="match status" value="1"/>
</dbReference>
<proteinExistence type="predicted"/>
<protein>
    <submittedName>
        <fullName evidence="2">N-acetyltransferase</fullName>
    </submittedName>
</protein>